<keyword evidence="2" id="KW-0560">Oxidoreductase</keyword>
<dbReference type="InterPro" id="IPR036188">
    <property type="entry name" value="FAD/NAD-bd_sf"/>
</dbReference>
<feature type="transmembrane region" description="Helical" evidence="5">
    <location>
        <begin position="64"/>
        <end position="87"/>
    </location>
</feature>
<dbReference type="SUPFAM" id="SSF51905">
    <property type="entry name" value="FAD/NAD(P)-binding domain"/>
    <property type="match status" value="1"/>
</dbReference>
<evidence type="ECO:0000256" key="2">
    <source>
        <dbReference type="ARBA" id="ARBA00023002"/>
    </source>
</evidence>
<comment type="caution">
    <text evidence="7">The sequence shown here is derived from an EMBL/GenBank/DDBJ whole genome shotgun (WGS) entry which is preliminary data.</text>
</comment>
<keyword evidence="5" id="KW-0472">Membrane</keyword>
<dbReference type="InterPro" id="IPR050493">
    <property type="entry name" value="FAD-dep_Monooxygenase_BioMet"/>
</dbReference>
<protein>
    <recommendedName>
        <fullName evidence="6">FAD dependent oxidoreductase domain-containing protein</fullName>
    </recommendedName>
</protein>
<dbReference type="PANTHER" id="PTHR13789">
    <property type="entry name" value="MONOOXYGENASE"/>
    <property type="match status" value="1"/>
</dbReference>
<keyword evidence="5" id="KW-0812">Transmembrane</keyword>
<reference evidence="7" key="1">
    <citation type="submission" date="2022-07" db="EMBL/GenBank/DDBJ databases">
        <title>Genome Sequence of Agrocybe chaxingu.</title>
        <authorList>
            <person name="Buettner E."/>
        </authorList>
    </citation>
    <scope>NUCLEOTIDE SEQUENCE</scope>
    <source>
        <strain evidence="7">MP-N11</strain>
    </source>
</reference>
<dbReference type="OrthoDB" id="420606at2759"/>
<dbReference type="Gene3D" id="3.50.50.60">
    <property type="entry name" value="FAD/NAD(P)-binding domain"/>
    <property type="match status" value="1"/>
</dbReference>
<evidence type="ECO:0000313" key="8">
    <source>
        <dbReference type="Proteomes" id="UP001148786"/>
    </source>
</evidence>
<accession>A0A9W8JMQ6</accession>
<dbReference type="AlphaFoldDB" id="A0A9W8JMQ6"/>
<organism evidence="7 8">
    <name type="scientific">Agrocybe chaxingu</name>
    <dbReference type="NCBI Taxonomy" id="84603"/>
    <lineage>
        <taxon>Eukaryota</taxon>
        <taxon>Fungi</taxon>
        <taxon>Dikarya</taxon>
        <taxon>Basidiomycota</taxon>
        <taxon>Agaricomycotina</taxon>
        <taxon>Agaricomycetes</taxon>
        <taxon>Agaricomycetidae</taxon>
        <taxon>Agaricales</taxon>
        <taxon>Agaricineae</taxon>
        <taxon>Strophariaceae</taxon>
        <taxon>Agrocybe</taxon>
    </lineage>
</organism>
<dbReference type="InterPro" id="IPR006076">
    <property type="entry name" value="FAD-dep_OxRdtase"/>
</dbReference>
<keyword evidence="3" id="KW-0503">Monooxygenase</keyword>
<sequence>MPPPPSDNFPNQASEPISQSSLLPSDASSRRALRTQRSITNYSRARTQERPPQPTRSTAKDMKAALQLDFIVIGAGVSGLATAYALAQSGHRVRIYEKREAIHNEKRAVGVRVPPNMSKILYDWGLYDQLSAALKCRKSAFHSSALPSFSSLFQTSRQHAIHQSFLHPSIYFLTPFIKRSGLPQIDADDDL</sequence>
<dbReference type="Pfam" id="PF01266">
    <property type="entry name" value="DAO"/>
    <property type="match status" value="1"/>
</dbReference>
<feature type="compositionally biased region" description="Low complexity" evidence="4">
    <location>
        <begin position="18"/>
        <end position="27"/>
    </location>
</feature>
<keyword evidence="8" id="KW-1185">Reference proteome</keyword>
<proteinExistence type="inferred from homology"/>
<name>A0A9W8JMQ6_9AGAR</name>
<keyword evidence="5" id="KW-1133">Transmembrane helix</keyword>
<evidence type="ECO:0000259" key="6">
    <source>
        <dbReference type="Pfam" id="PF01266"/>
    </source>
</evidence>
<gene>
    <name evidence="7" type="ORF">NLJ89_g12211</name>
</gene>
<evidence type="ECO:0000256" key="5">
    <source>
        <dbReference type="SAM" id="Phobius"/>
    </source>
</evidence>
<dbReference type="GO" id="GO:0004497">
    <property type="term" value="F:monooxygenase activity"/>
    <property type="evidence" value="ECO:0007669"/>
    <property type="project" value="UniProtKB-KW"/>
</dbReference>
<feature type="region of interest" description="Disordered" evidence="4">
    <location>
        <begin position="1"/>
        <end position="60"/>
    </location>
</feature>
<dbReference type="EMBL" id="JANKHO010003718">
    <property type="protein sequence ID" value="KAJ3481468.1"/>
    <property type="molecule type" value="Genomic_DNA"/>
</dbReference>
<evidence type="ECO:0000313" key="7">
    <source>
        <dbReference type="EMBL" id="KAJ3481468.1"/>
    </source>
</evidence>
<feature type="compositionally biased region" description="Polar residues" evidence="4">
    <location>
        <begin position="35"/>
        <end position="45"/>
    </location>
</feature>
<comment type="similarity">
    <text evidence="1">Belongs to the paxM FAD-dependent monooxygenase family.</text>
</comment>
<evidence type="ECO:0000256" key="3">
    <source>
        <dbReference type="ARBA" id="ARBA00023033"/>
    </source>
</evidence>
<evidence type="ECO:0000256" key="4">
    <source>
        <dbReference type="SAM" id="MobiDB-lite"/>
    </source>
</evidence>
<feature type="domain" description="FAD dependent oxidoreductase" evidence="6">
    <location>
        <begin position="69"/>
        <end position="110"/>
    </location>
</feature>
<evidence type="ECO:0000256" key="1">
    <source>
        <dbReference type="ARBA" id="ARBA00007992"/>
    </source>
</evidence>
<feature type="compositionally biased region" description="Polar residues" evidence="4">
    <location>
        <begin position="8"/>
        <end position="17"/>
    </location>
</feature>
<dbReference type="Proteomes" id="UP001148786">
    <property type="component" value="Unassembled WGS sequence"/>
</dbReference>
<dbReference type="PANTHER" id="PTHR13789:SF147">
    <property type="entry name" value="PUTATIVE (AFU_ORTHOLOGUE AFUA_2G01950)-RELATED"/>
    <property type="match status" value="1"/>
</dbReference>